<evidence type="ECO:0000256" key="6">
    <source>
        <dbReference type="ARBA" id="ARBA00022914"/>
    </source>
</evidence>
<evidence type="ECO:0000256" key="5">
    <source>
        <dbReference type="ARBA" id="ARBA00022466"/>
    </source>
</evidence>
<dbReference type="GO" id="GO:0018836">
    <property type="term" value="F:alkylmercury lyase activity"/>
    <property type="evidence" value="ECO:0007669"/>
    <property type="project" value="UniProtKB-EC"/>
</dbReference>
<evidence type="ECO:0000256" key="7">
    <source>
        <dbReference type="ARBA" id="ARBA00023239"/>
    </source>
</evidence>
<dbReference type="NCBIfam" id="NF009710">
    <property type="entry name" value="PRK13239.1"/>
    <property type="match status" value="1"/>
</dbReference>
<evidence type="ECO:0000256" key="8">
    <source>
        <dbReference type="ARBA" id="ARBA00025326"/>
    </source>
</evidence>
<dbReference type="Pfam" id="PF03243">
    <property type="entry name" value="MerB"/>
    <property type="match status" value="1"/>
</dbReference>
<dbReference type="Gene3D" id="3.30.450.410">
    <property type="match status" value="1"/>
</dbReference>
<dbReference type="Proteomes" id="UP001246473">
    <property type="component" value="Unassembled WGS sequence"/>
</dbReference>
<proteinExistence type="inferred from homology"/>
<keyword evidence="5" id="KW-0475">Mercuric resistance</keyword>
<keyword evidence="7 11" id="KW-0456">Lyase</keyword>
<evidence type="ECO:0000259" key="10">
    <source>
        <dbReference type="Pfam" id="PF12324"/>
    </source>
</evidence>
<name>A0AAP5Q5E3_9BURK</name>
<evidence type="ECO:0000313" key="12">
    <source>
        <dbReference type="Proteomes" id="UP001246473"/>
    </source>
</evidence>
<dbReference type="InterPro" id="IPR024259">
    <property type="entry name" value="MerB_HTH_dom"/>
</dbReference>
<sequence length="214" mass="23159">MMNTASYITEIADGLSSANRQDGFAQLFVVLLRELAKGKAVSREVLRHALGWPDARVAAMLDAMPDIEYDDRGDIAGYGITLRETPHAFEVDGHPLYVWCALDALMFPAMIGRRARVVSNCPATGARIALTVTPEQVTALEPPDAVISLQRPHPTASIRQAFCCCVHFFSSDSVGKKWIAQLGEAELIVTVEEAFQFGRTVGRELLGSAGVGPS</sequence>
<dbReference type="NCBIfam" id="NF033555">
    <property type="entry name" value="lyase_MerB"/>
    <property type="match status" value="1"/>
</dbReference>
<evidence type="ECO:0000256" key="4">
    <source>
        <dbReference type="ARBA" id="ARBA00018180"/>
    </source>
</evidence>
<evidence type="ECO:0000256" key="2">
    <source>
        <dbReference type="ARBA" id="ARBA00009443"/>
    </source>
</evidence>
<keyword evidence="6" id="KW-0476">Mercury</keyword>
<dbReference type="SUPFAM" id="SSF160387">
    <property type="entry name" value="NosL/MerB-like"/>
    <property type="match status" value="1"/>
</dbReference>
<comment type="caution">
    <text evidence="11">The sequence shown here is derived from an EMBL/GenBank/DDBJ whole genome shotgun (WGS) entry which is preliminary data.</text>
</comment>
<dbReference type="PRINTS" id="PR01699">
    <property type="entry name" value="ORGNOHGLYASE"/>
</dbReference>
<comment type="catalytic activity">
    <reaction evidence="1">
        <text>an alkylmercury + H(+) = an alkane + Hg(2+)</text>
        <dbReference type="Rhea" id="RHEA:18777"/>
        <dbReference type="ChEBI" id="CHEBI:15378"/>
        <dbReference type="ChEBI" id="CHEBI:16793"/>
        <dbReference type="ChEBI" id="CHEBI:18310"/>
        <dbReference type="ChEBI" id="CHEBI:83725"/>
        <dbReference type="EC" id="4.99.1.2"/>
    </reaction>
</comment>
<dbReference type="RefSeq" id="WP_315696607.1">
    <property type="nucleotide sequence ID" value="NZ_JANSLM010000001.1"/>
</dbReference>
<dbReference type="SUPFAM" id="SSF46785">
    <property type="entry name" value="Winged helix' DNA-binding domain"/>
    <property type="match status" value="1"/>
</dbReference>
<dbReference type="EC" id="4.99.1.2" evidence="3"/>
<dbReference type="EMBL" id="JANSLM010000001">
    <property type="protein sequence ID" value="MDT8835834.1"/>
    <property type="molecule type" value="Genomic_DNA"/>
</dbReference>
<dbReference type="AlphaFoldDB" id="A0AAP5Q5E3"/>
<dbReference type="InterPro" id="IPR004927">
    <property type="entry name" value="MerB"/>
</dbReference>
<evidence type="ECO:0000256" key="1">
    <source>
        <dbReference type="ARBA" id="ARBA00000165"/>
    </source>
</evidence>
<dbReference type="Pfam" id="PF12324">
    <property type="entry name" value="HTH_15"/>
    <property type="match status" value="1"/>
</dbReference>
<evidence type="ECO:0000256" key="9">
    <source>
        <dbReference type="ARBA" id="ARBA00031271"/>
    </source>
</evidence>
<evidence type="ECO:0000313" key="11">
    <source>
        <dbReference type="EMBL" id="MDT8835834.1"/>
    </source>
</evidence>
<dbReference type="InterPro" id="IPR053717">
    <property type="entry name" value="MerB_lyase_sf"/>
</dbReference>
<comment type="similarity">
    <text evidence="2">Belongs to the MerB family.</text>
</comment>
<accession>A0AAP5Q5E3</accession>
<reference evidence="11" key="1">
    <citation type="submission" date="2022-08" db="EMBL/GenBank/DDBJ databases">
        <authorList>
            <person name="Kim S.-J."/>
        </authorList>
    </citation>
    <scope>NUCLEOTIDE SEQUENCE</scope>
    <source>
        <strain evidence="11">KJ</strain>
    </source>
</reference>
<organism evidence="11 12">
    <name type="scientific">Paraburkholderia fungorum</name>
    <dbReference type="NCBI Taxonomy" id="134537"/>
    <lineage>
        <taxon>Bacteria</taxon>
        <taxon>Pseudomonadati</taxon>
        <taxon>Pseudomonadota</taxon>
        <taxon>Betaproteobacteria</taxon>
        <taxon>Burkholderiales</taxon>
        <taxon>Burkholderiaceae</taxon>
        <taxon>Paraburkholderia</taxon>
    </lineage>
</organism>
<gene>
    <name evidence="11" type="primary">merB</name>
    <name evidence="11" type="ORF">ParKJ_00215</name>
</gene>
<comment type="function">
    <text evidence="8">Cleaves the carbon-mercury bond of organomercurials such as phenylmercuric acetate. One product is Hg(2+), which is subsequently detoxified by the mercuric reductase.</text>
</comment>
<dbReference type="InterPro" id="IPR036390">
    <property type="entry name" value="WH_DNA-bd_sf"/>
</dbReference>
<feature type="domain" description="Alkylmercury lyase helix-turn-helix" evidence="10">
    <location>
        <begin position="10"/>
        <end position="79"/>
    </location>
</feature>
<dbReference type="GO" id="GO:0046689">
    <property type="term" value="P:response to mercury ion"/>
    <property type="evidence" value="ECO:0007669"/>
    <property type="project" value="UniProtKB-KW"/>
</dbReference>
<dbReference type="PIRSF" id="PIRSF001458">
    <property type="entry name" value="MerB"/>
    <property type="match status" value="1"/>
</dbReference>
<protein>
    <recommendedName>
        <fullName evidence="4">Alkylmercury lyase</fullName>
        <ecNumber evidence="3">4.99.1.2</ecNumber>
    </recommendedName>
    <alternativeName>
        <fullName evidence="9">Organomercurial lyase</fullName>
    </alternativeName>
</protein>
<evidence type="ECO:0000256" key="3">
    <source>
        <dbReference type="ARBA" id="ARBA00013237"/>
    </source>
</evidence>